<dbReference type="Proteomes" id="UP000502823">
    <property type="component" value="Unassembled WGS sequence"/>
</dbReference>
<evidence type="ECO:0000313" key="3">
    <source>
        <dbReference type="EMBL" id="GFG34584.1"/>
    </source>
</evidence>
<feature type="compositionally biased region" description="Basic and acidic residues" evidence="2">
    <location>
        <begin position="210"/>
        <end position="225"/>
    </location>
</feature>
<feature type="coiled-coil region" evidence="1">
    <location>
        <begin position="405"/>
        <end position="456"/>
    </location>
</feature>
<feature type="compositionally biased region" description="Basic and acidic residues" evidence="2">
    <location>
        <begin position="178"/>
        <end position="190"/>
    </location>
</feature>
<evidence type="ECO:0000256" key="1">
    <source>
        <dbReference type="SAM" id="Coils"/>
    </source>
</evidence>
<comment type="caution">
    <text evidence="3">The sequence shown here is derived from an EMBL/GenBank/DDBJ whole genome shotgun (WGS) entry which is preliminary data.</text>
</comment>
<dbReference type="InParanoid" id="A0A6L2PQN7"/>
<gene>
    <name evidence="3" type="ORF">Cfor_01916</name>
</gene>
<feature type="region of interest" description="Disordered" evidence="2">
    <location>
        <begin position="354"/>
        <end position="376"/>
    </location>
</feature>
<organism evidence="3 4">
    <name type="scientific">Coptotermes formosanus</name>
    <name type="common">Formosan subterranean termite</name>
    <dbReference type="NCBI Taxonomy" id="36987"/>
    <lineage>
        <taxon>Eukaryota</taxon>
        <taxon>Metazoa</taxon>
        <taxon>Ecdysozoa</taxon>
        <taxon>Arthropoda</taxon>
        <taxon>Hexapoda</taxon>
        <taxon>Insecta</taxon>
        <taxon>Pterygota</taxon>
        <taxon>Neoptera</taxon>
        <taxon>Polyneoptera</taxon>
        <taxon>Dictyoptera</taxon>
        <taxon>Blattodea</taxon>
        <taxon>Blattoidea</taxon>
        <taxon>Termitoidae</taxon>
        <taxon>Rhinotermitidae</taxon>
        <taxon>Coptotermes</taxon>
    </lineage>
</organism>
<feature type="compositionally biased region" description="Polar residues" evidence="2">
    <location>
        <begin position="108"/>
        <end position="120"/>
    </location>
</feature>
<proteinExistence type="predicted"/>
<feature type="compositionally biased region" description="Polar residues" evidence="2">
    <location>
        <begin position="226"/>
        <end position="247"/>
    </location>
</feature>
<feature type="region of interest" description="Disordered" evidence="2">
    <location>
        <begin position="472"/>
        <end position="492"/>
    </location>
</feature>
<feature type="region of interest" description="Disordered" evidence="2">
    <location>
        <begin position="99"/>
        <end position="120"/>
    </location>
</feature>
<evidence type="ECO:0000256" key="2">
    <source>
        <dbReference type="SAM" id="MobiDB-lite"/>
    </source>
</evidence>
<dbReference type="OrthoDB" id="7699626at2759"/>
<keyword evidence="1" id="KW-0175">Coiled coil</keyword>
<dbReference type="AlphaFoldDB" id="A0A6L2PQN7"/>
<accession>A0A6L2PQN7</accession>
<reference evidence="4" key="1">
    <citation type="submission" date="2020-01" db="EMBL/GenBank/DDBJ databases">
        <title>Draft genome sequence of the Termite Coptotermes fromosanus.</title>
        <authorList>
            <person name="Itakura S."/>
            <person name="Yosikawa Y."/>
            <person name="Umezawa K."/>
        </authorList>
    </citation>
    <scope>NUCLEOTIDE SEQUENCE [LARGE SCALE GENOMIC DNA]</scope>
</reference>
<feature type="region of interest" description="Disordered" evidence="2">
    <location>
        <begin position="591"/>
        <end position="614"/>
    </location>
</feature>
<name>A0A6L2PQN7_COPFO</name>
<protein>
    <submittedName>
        <fullName evidence="3">Uncharacterized protein</fullName>
    </submittedName>
</protein>
<sequence>MRLLQYSAVGPAVSRPLHADHFQPNLTSGSPQQPQIFLVLAACLLCSSCVAKQSQDAQPLIWNNAGHGSLTPPPLKLDPVLRRALLRALTQLELEAQRKAAGGDAAENTPTVDSVNDSQEQNIKRDLEELLGNYENTIKSSEEPQPPVVAKESHEMIVLDEQSSQPADDVSVIDYEVPGDKTKSPDDLNRQETTSFLDKPQESAIFYQDQQKESEKETGIEENKPQTDSPPQADIQSNVIPSSTQLTDTDKGENIEKRGSEQDSNAIETSFTGNNAVVRSKDLAVGNNGRKLDLDDQDVSIFQAPLVAAFTLQQDEKGNPKSVVPLLRRPQPSLVTQQQQRLQQQQFQIINPTQSFPTLPTDQQHRFQPQTFNPAGQQPLFQRQSLLPRDQQLRFQPQPFQITREQELERKTRLLEQQLLQLQQQQRFQQQQQFQQQELHKQQQHLEQERLRQRQEQLFLEEQQRLRLQQSSFVPLEPPPNPQHLRSQRQETGTSIVDFQQSVGFQFRQPQNNVFQQQFVPSTFNQGPNPATDFGSNNVNSFRQPSQPPSVNSQLQNLLYQSGVAGDLQINGASPQEDLNIVSKILSLNHEGRENRASRETIQTPSRFISPPLP</sequence>
<feature type="compositionally biased region" description="Basic and acidic residues" evidence="2">
    <location>
        <begin position="248"/>
        <end position="261"/>
    </location>
</feature>
<dbReference type="EMBL" id="BLKM01000498">
    <property type="protein sequence ID" value="GFG34584.1"/>
    <property type="molecule type" value="Genomic_DNA"/>
</dbReference>
<keyword evidence="4" id="KW-1185">Reference proteome</keyword>
<feature type="region of interest" description="Disordered" evidence="2">
    <location>
        <begin position="176"/>
        <end position="265"/>
    </location>
</feature>
<evidence type="ECO:0000313" key="4">
    <source>
        <dbReference type="Proteomes" id="UP000502823"/>
    </source>
</evidence>